<feature type="region of interest" description="Disordered" evidence="1">
    <location>
        <begin position="27"/>
        <end position="73"/>
    </location>
</feature>
<evidence type="ECO:0000256" key="1">
    <source>
        <dbReference type="SAM" id="MobiDB-lite"/>
    </source>
</evidence>
<keyword evidence="3" id="KW-1185">Reference proteome</keyword>
<evidence type="ECO:0000313" key="3">
    <source>
        <dbReference type="Proteomes" id="UP000334820"/>
    </source>
</evidence>
<gene>
    <name evidence="2" type="ORF">KTAU_15610</name>
</gene>
<dbReference type="EMBL" id="BKZV01000002">
    <property type="protein sequence ID" value="GER82924.1"/>
    <property type="molecule type" value="Genomic_DNA"/>
</dbReference>
<protein>
    <submittedName>
        <fullName evidence="2">Uncharacterized protein</fullName>
    </submittedName>
</protein>
<name>A0A5J4K1Z5_9CHLR</name>
<evidence type="ECO:0000313" key="2">
    <source>
        <dbReference type="EMBL" id="GER82924.1"/>
    </source>
</evidence>
<accession>A0A5J4K1Z5</accession>
<proteinExistence type="predicted"/>
<reference evidence="2 3" key="1">
    <citation type="journal article" date="2019" name="Int. J. Syst. Evol. Microbiol.">
        <title>Thermogemmatispora aurantia sp. nov. and Thermogemmatispora argillosa sp. nov., within the class Ktedonobacteria, and emended description of the genus Thermogemmatispora.</title>
        <authorList>
            <person name="Zheng Y."/>
            <person name="Wang C.M."/>
            <person name="Sakai Y."/>
            <person name="Abe K."/>
            <person name="Yokota A."/>
            <person name="Yabe S."/>
        </authorList>
    </citation>
    <scope>NUCLEOTIDE SEQUENCE [LARGE SCALE GENOMIC DNA]</scope>
    <source>
        <strain evidence="2 3">A1-2</strain>
    </source>
</reference>
<organism evidence="2 3">
    <name type="scientific">Thermogemmatispora aurantia</name>
    <dbReference type="NCBI Taxonomy" id="2045279"/>
    <lineage>
        <taxon>Bacteria</taxon>
        <taxon>Bacillati</taxon>
        <taxon>Chloroflexota</taxon>
        <taxon>Ktedonobacteria</taxon>
        <taxon>Thermogemmatisporales</taxon>
        <taxon>Thermogemmatisporaceae</taxon>
        <taxon>Thermogemmatispora</taxon>
    </lineage>
</organism>
<dbReference type="Proteomes" id="UP000334820">
    <property type="component" value="Unassembled WGS sequence"/>
</dbReference>
<dbReference type="AlphaFoldDB" id="A0A5J4K1Z5"/>
<comment type="caution">
    <text evidence="2">The sequence shown here is derived from an EMBL/GenBank/DDBJ whole genome shotgun (WGS) entry which is preliminary data.</text>
</comment>
<sequence length="73" mass="8068">MGFSSIPPLLTGTGIILIASELAVKWSGPPFPRSTYRPLPRLQEAPRSWPQQQSDRDRTSGGYSFKQGRSPLP</sequence>